<dbReference type="RefSeq" id="WP_149567227.1">
    <property type="nucleotide sequence ID" value="NZ_CP035807.1"/>
</dbReference>
<keyword evidence="3" id="KW-1185">Reference proteome</keyword>
<evidence type="ECO:0000313" key="2">
    <source>
        <dbReference type="EMBL" id="QEN03970.1"/>
    </source>
</evidence>
<dbReference type="CDD" id="cd00211">
    <property type="entry name" value="PTS_IIA_fru"/>
    <property type="match status" value="1"/>
</dbReference>
<protein>
    <submittedName>
        <fullName evidence="2">PTS sugar transporter subunit IIA</fullName>
    </submittedName>
</protein>
<dbReference type="Proteomes" id="UP000323824">
    <property type="component" value="Chromosome"/>
</dbReference>
<dbReference type="EMBL" id="CP035807">
    <property type="protein sequence ID" value="QEN03970.1"/>
    <property type="molecule type" value="Genomic_DNA"/>
</dbReference>
<dbReference type="Gene3D" id="3.40.930.10">
    <property type="entry name" value="Mannitol-specific EII, Chain A"/>
    <property type="match status" value="1"/>
</dbReference>
<gene>
    <name evidence="2" type="ORF">EW093_04395</name>
</gene>
<reference evidence="2 3" key="1">
    <citation type="submission" date="2019-02" db="EMBL/GenBank/DDBJ databases">
        <authorList>
            <person name="Fomenkov A."/>
            <person name="Dubinina G."/>
            <person name="Grabovich M."/>
            <person name="Vincze T."/>
            <person name="Roberts R.J."/>
        </authorList>
    </citation>
    <scope>NUCLEOTIDE SEQUENCE [LARGE SCALE GENOMIC DNA]</scope>
    <source>
        <strain evidence="2 3">P</strain>
    </source>
</reference>
<proteinExistence type="predicted"/>
<accession>A0A5C1QA96</accession>
<dbReference type="PROSITE" id="PS51094">
    <property type="entry name" value="PTS_EIIA_TYPE_2"/>
    <property type="match status" value="1"/>
</dbReference>
<evidence type="ECO:0000313" key="3">
    <source>
        <dbReference type="Proteomes" id="UP000323824"/>
    </source>
</evidence>
<dbReference type="InterPro" id="IPR051541">
    <property type="entry name" value="PTS_SugarTrans_NitroReg"/>
</dbReference>
<reference evidence="2 3" key="2">
    <citation type="submission" date="2019-09" db="EMBL/GenBank/DDBJ databases">
        <title>Complete Genome Sequence and Methylome Analysis of free living Spirochaetas.</title>
        <authorList>
            <person name="Leshcheva N."/>
            <person name="Mikheeva N."/>
        </authorList>
    </citation>
    <scope>NUCLEOTIDE SEQUENCE [LARGE SCALE GENOMIC DNA]</scope>
    <source>
        <strain evidence="2 3">P</strain>
    </source>
</reference>
<sequence length="151" mass="17065">MNINKLIKDSNCLILNSKTKTESLLEIIEVIENSSQCSDVENLKKEIFYREQIMSTGIGQGIGIPHVRFEGIKEPIVTIAISPSGISDYESIDGEIVKIIVMILVGADQHKEYLRILSLLVKKIKDRAFQKRLLECKNSSEITEVLKVEDF</sequence>
<dbReference type="AlphaFoldDB" id="A0A5C1QA96"/>
<organism evidence="2 3">
    <name type="scientific">Thiospirochaeta perfilievii</name>
    <dbReference type="NCBI Taxonomy" id="252967"/>
    <lineage>
        <taxon>Bacteria</taxon>
        <taxon>Pseudomonadati</taxon>
        <taxon>Spirochaetota</taxon>
        <taxon>Spirochaetia</taxon>
        <taxon>Spirochaetales</taxon>
        <taxon>Spirochaetaceae</taxon>
        <taxon>Thiospirochaeta</taxon>
    </lineage>
</organism>
<keyword evidence="2" id="KW-0762">Sugar transport</keyword>
<evidence type="ECO:0000259" key="1">
    <source>
        <dbReference type="PROSITE" id="PS51094"/>
    </source>
</evidence>
<keyword evidence="2" id="KW-0813">Transport</keyword>
<dbReference type="Pfam" id="PF00359">
    <property type="entry name" value="PTS_EIIA_2"/>
    <property type="match status" value="1"/>
</dbReference>
<feature type="domain" description="PTS EIIA type-2" evidence="1">
    <location>
        <begin position="4"/>
        <end position="149"/>
    </location>
</feature>
<dbReference type="SUPFAM" id="SSF55804">
    <property type="entry name" value="Phoshotransferase/anion transport protein"/>
    <property type="match status" value="1"/>
</dbReference>
<dbReference type="PANTHER" id="PTHR47738">
    <property type="entry name" value="PTS SYSTEM FRUCTOSE-LIKE EIIA COMPONENT-RELATED"/>
    <property type="match status" value="1"/>
</dbReference>
<dbReference type="InterPro" id="IPR016152">
    <property type="entry name" value="PTrfase/Anion_transptr"/>
</dbReference>
<dbReference type="InterPro" id="IPR002178">
    <property type="entry name" value="PTS_EIIA_type-2_dom"/>
</dbReference>
<dbReference type="KEGG" id="sper:EW093_04395"/>
<dbReference type="OrthoDB" id="95460at2"/>
<name>A0A5C1QA96_9SPIO</name>